<sequence>MISYTAELRRPLADGAAAKRAAVEDLTRRLGLSGCKDTVIGDQGISRGEARRTSIAVQLISRPSVLLLDEPIAGLDVANANKVVIALKDAAANGATVIATVARPTELALQTADSLAVLLRGRAVYWGPGGDAALRYAASLDLPAASSLSSTGTGAEWLCELYAAAAEDAQQAAALAKAHDASRAHMVATKPHQPGKHGGRAAPRAAAVVGPSGAAAAPCWWALATLLRYRAARRFTSLRWLTARIPAYLLIALVLSALYFGMGADVTILTSLQMSCLLFMWSAIPFWLSVAFLPTSISERRLFLRECADGLYHTPTYLVAKLAEEIAVVTPVSIVAAAIVFSLCKVQGALGVFMLATWSAFCCGIALAYAVAAWSPTIDIACTVLPLIVGVQLLFAGCLVPLVDVPRWLIWVSWLNPLRYTWASVMVNQFAGSRTKFVNGQPVLVYFQMMAEDPMSNTGIVWAFFAGFAVVAAAGMSVRRRRCRC</sequence>
<dbReference type="RefSeq" id="XP_013901236.1">
    <property type="nucleotide sequence ID" value="XM_014045782.1"/>
</dbReference>
<dbReference type="PANTHER" id="PTHR48041">
    <property type="entry name" value="ABC TRANSPORTER G FAMILY MEMBER 28"/>
    <property type="match status" value="1"/>
</dbReference>
<dbReference type="GO" id="GO:0140359">
    <property type="term" value="F:ABC-type transporter activity"/>
    <property type="evidence" value="ECO:0007669"/>
    <property type="project" value="InterPro"/>
</dbReference>
<dbReference type="EMBL" id="KK101095">
    <property type="protein sequence ID" value="KIZ02217.1"/>
    <property type="molecule type" value="Genomic_DNA"/>
</dbReference>
<dbReference type="InterPro" id="IPR003439">
    <property type="entry name" value="ABC_transporter-like_ATP-bd"/>
</dbReference>
<comment type="subcellular location">
    <subcellularLocation>
        <location evidence="1">Membrane</location>
        <topology evidence="1">Multi-pass membrane protein</topology>
    </subcellularLocation>
</comment>
<dbReference type="Proteomes" id="UP000054498">
    <property type="component" value="Unassembled WGS sequence"/>
</dbReference>
<dbReference type="Gene3D" id="3.40.50.300">
    <property type="entry name" value="P-loop containing nucleotide triphosphate hydrolases"/>
    <property type="match status" value="1"/>
</dbReference>
<evidence type="ECO:0000256" key="3">
    <source>
        <dbReference type="ARBA" id="ARBA00022692"/>
    </source>
</evidence>
<feature type="domain" description="ABC transporter" evidence="7">
    <location>
        <begin position="18"/>
        <end position="73"/>
    </location>
</feature>
<dbReference type="AlphaFoldDB" id="A0A0D2MNY9"/>
<keyword evidence="2" id="KW-0813">Transport</keyword>
<evidence type="ECO:0000259" key="7">
    <source>
        <dbReference type="Pfam" id="PF00005"/>
    </source>
</evidence>
<keyword evidence="3 6" id="KW-0812">Transmembrane</keyword>
<dbReference type="Pfam" id="PF01061">
    <property type="entry name" value="ABC2_membrane"/>
    <property type="match status" value="1"/>
</dbReference>
<feature type="transmembrane region" description="Helical" evidence="6">
    <location>
        <begin position="326"/>
        <end position="343"/>
    </location>
</feature>
<evidence type="ECO:0000259" key="8">
    <source>
        <dbReference type="Pfam" id="PF01061"/>
    </source>
</evidence>
<accession>A0A0D2MNY9</accession>
<keyword evidence="5 6" id="KW-0472">Membrane</keyword>
<dbReference type="GO" id="GO:0016887">
    <property type="term" value="F:ATP hydrolysis activity"/>
    <property type="evidence" value="ECO:0007669"/>
    <property type="project" value="InterPro"/>
</dbReference>
<feature type="transmembrane region" description="Helical" evidence="6">
    <location>
        <begin position="272"/>
        <end position="293"/>
    </location>
</feature>
<dbReference type="OrthoDB" id="566375at2759"/>
<gene>
    <name evidence="9" type="ORF">MNEG_5744</name>
</gene>
<proteinExistence type="predicted"/>
<feature type="transmembrane region" description="Helical" evidence="6">
    <location>
        <begin position="459"/>
        <end position="478"/>
    </location>
</feature>
<dbReference type="InterPro" id="IPR013525">
    <property type="entry name" value="ABC2_TM"/>
</dbReference>
<dbReference type="PANTHER" id="PTHR48041:SF91">
    <property type="entry name" value="ABC TRANSPORTER G FAMILY MEMBER 28"/>
    <property type="match status" value="1"/>
</dbReference>
<feature type="transmembrane region" description="Helical" evidence="6">
    <location>
        <begin position="384"/>
        <end position="403"/>
    </location>
</feature>
<protein>
    <recommendedName>
        <fullName evidence="11">ABC transporter domain-containing protein</fullName>
    </recommendedName>
</protein>
<evidence type="ECO:0000256" key="2">
    <source>
        <dbReference type="ARBA" id="ARBA00022448"/>
    </source>
</evidence>
<evidence type="ECO:0000313" key="9">
    <source>
        <dbReference type="EMBL" id="KIZ02217.1"/>
    </source>
</evidence>
<feature type="transmembrane region" description="Helical" evidence="6">
    <location>
        <begin position="349"/>
        <end position="372"/>
    </location>
</feature>
<evidence type="ECO:0008006" key="11">
    <source>
        <dbReference type="Google" id="ProtNLM"/>
    </source>
</evidence>
<keyword evidence="10" id="KW-1185">Reference proteome</keyword>
<organism evidence="9 10">
    <name type="scientific">Monoraphidium neglectum</name>
    <dbReference type="NCBI Taxonomy" id="145388"/>
    <lineage>
        <taxon>Eukaryota</taxon>
        <taxon>Viridiplantae</taxon>
        <taxon>Chlorophyta</taxon>
        <taxon>core chlorophytes</taxon>
        <taxon>Chlorophyceae</taxon>
        <taxon>CS clade</taxon>
        <taxon>Sphaeropleales</taxon>
        <taxon>Selenastraceae</taxon>
        <taxon>Monoraphidium</taxon>
    </lineage>
</organism>
<evidence type="ECO:0000256" key="6">
    <source>
        <dbReference type="SAM" id="Phobius"/>
    </source>
</evidence>
<dbReference type="SUPFAM" id="SSF52540">
    <property type="entry name" value="P-loop containing nucleoside triphosphate hydrolases"/>
    <property type="match status" value="1"/>
</dbReference>
<dbReference type="Pfam" id="PF00005">
    <property type="entry name" value="ABC_tran"/>
    <property type="match status" value="1"/>
</dbReference>
<dbReference type="KEGG" id="mng:MNEG_5744"/>
<evidence type="ECO:0000313" key="10">
    <source>
        <dbReference type="Proteomes" id="UP000054498"/>
    </source>
</evidence>
<dbReference type="InterPro" id="IPR027417">
    <property type="entry name" value="P-loop_NTPase"/>
</dbReference>
<evidence type="ECO:0000256" key="1">
    <source>
        <dbReference type="ARBA" id="ARBA00004141"/>
    </source>
</evidence>
<name>A0A0D2MNY9_9CHLO</name>
<keyword evidence="4 6" id="KW-1133">Transmembrane helix</keyword>
<dbReference type="GeneID" id="25738621"/>
<feature type="domain" description="ABC-2 type transporter transmembrane" evidence="8">
    <location>
        <begin position="234"/>
        <end position="430"/>
    </location>
</feature>
<evidence type="ECO:0000256" key="4">
    <source>
        <dbReference type="ARBA" id="ARBA00022989"/>
    </source>
</evidence>
<feature type="transmembrane region" description="Helical" evidence="6">
    <location>
        <begin position="238"/>
        <end position="260"/>
    </location>
</feature>
<evidence type="ECO:0000256" key="5">
    <source>
        <dbReference type="ARBA" id="ARBA00023136"/>
    </source>
</evidence>
<reference evidence="9 10" key="1">
    <citation type="journal article" date="2013" name="BMC Genomics">
        <title>Reconstruction of the lipid metabolism for the microalga Monoraphidium neglectum from its genome sequence reveals characteristics suitable for biofuel production.</title>
        <authorList>
            <person name="Bogen C."/>
            <person name="Al-Dilaimi A."/>
            <person name="Albersmeier A."/>
            <person name="Wichmann J."/>
            <person name="Grundmann M."/>
            <person name="Rupp O."/>
            <person name="Lauersen K.J."/>
            <person name="Blifernez-Klassen O."/>
            <person name="Kalinowski J."/>
            <person name="Goesmann A."/>
            <person name="Mussgnug J.H."/>
            <person name="Kruse O."/>
        </authorList>
    </citation>
    <scope>NUCLEOTIDE SEQUENCE [LARGE SCALE GENOMIC DNA]</scope>
    <source>
        <strain evidence="9 10">SAG 48.87</strain>
    </source>
</reference>
<dbReference type="GO" id="GO:0016020">
    <property type="term" value="C:membrane"/>
    <property type="evidence" value="ECO:0007669"/>
    <property type="project" value="UniProtKB-SubCell"/>
</dbReference>
<dbReference type="InterPro" id="IPR050352">
    <property type="entry name" value="ABCG_transporters"/>
</dbReference>
<dbReference type="GO" id="GO:0005524">
    <property type="term" value="F:ATP binding"/>
    <property type="evidence" value="ECO:0007669"/>
    <property type="project" value="InterPro"/>
</dbReference>